<dbReference type="Gene3D" id="2.30.29.30">
    <property type="entry name" value="Pleckstrin-homology domain (PH domain)/Phosphotyrosine-binding domain (PTB)"/>
    <property type="match status" value="1"/>
</dbReference>
<name>A0A7N9AT53_9TELE</name>
<keyword evidence="2" id="KW-1133">Transmembrane helix</keyword>
<feature type="transmembrane region" description="Helical" evidence="2">
    <location>
        <begin position="270"/>
        <end position="289"/>
    </location>
</feature>
<dbReference type="CDD" id="cd13221">
    <property type="entry name" value="PH-GRAM_GRAMDC4"/>
    <property type="match status" value="1"/>
</dbReference>
<dbReference type="Proteomes" id="UP000261640">
    <property type="component" value="Unplaced"/>
</dbReference>
<dbReference type="InterPro" id="IPR004182">
    <property type="entry name" value="GRAM"/>
</dbReference>
<protein>
    <submittedName>
        <fullName evidence="4">GRAM domain containing 4</fullName>
    </submittedName>
</protein>
<dbReference type="GeneTree" id="ENSGT00390000010968"/>
<keyword evidence="2" id="KW-0472">Membrane</keyword>
<dbReference type="Ensembl" id="ENSMAMT00000043848.1">
    <property type="protein sequence ID" value="ENSMAMP00000060390.1"/>
    <property type="gene ID" value="ENSMAMG00000022851.2"/>
</dbReference>
<feature type="region of interest" description="Disordered" evidence="1">
    <location>
        <begin position="148"/>
        <end position="179"/>
    </location>
</feature>
<sequence>TALTSDSSKGLTVGHVQVEADFTTPTMRKHLDRIRFRGHRRDDLLDLGDSPYTSDTEYTEEAGMKPRIHVREPEELREASQSSFSPALPDDSRTDLNEVKGHLEVALLEKHFLQEELRKLKEESNVDSLRQELEKERCRRVELEQKINDVLRSRPEDSPSLTPKAPPPPPTAGSGTDKQKDTLTNRFLKWLNDRFGVYIEDFRFQPEETTVETEEPLSGRRLTENMRRLKRGFRPVTNFMRNLSALSSWYSLYTTAIAFIVYMYAAWHGWVIPMFLFLAILRLSLNYLIARSVKAPVQEIQPKAESLFSASSSQNLFGRMANILEKIKNLFMWVRPELTQKLYIALWVAFISSCLLPYKLLGFIIGVYAGIKFFIIDFIYKSCPKLRQRFDTPYIIWTSLPTNLQLKEHSSGTQSRRITAVGSRSNLGAAAPLGVGRDEEGGRCYSTKRGAFHEVFNLPETERPLSVCENGWRCCLINRDKKTMSDYIRNGVLYVTENHICFEVSSSRSGSSKRNKVIKLLDIKDIQKYKVLSVLPGSGMGISIATPYTLKPMVFGAMVHRDEAFDAIFAQYTKVASMAAAAKPET</sequence>
<dbReference type="Pfam" id="PF02893">
    <property type="entry name" value="GRAM"/>
    <property type="match status" value="1"/>
</dbReference>
<dbReference type="GO" id="GO:0034164">
    <property type="term" value="P:negative regulation of toll-like receptor 9 signaling pathway"/>
    <property type="evidence" value="ECO:0007669"/>
    <property type="project" value="TreeGrafter"/>
</dbReference>
<feature type="transmembrane region" description="Helical" evidence="2">
    <location>
        <begin position="243"/>
        <end position="264"/>
    </location>
</feature>
<dbReference type="GO" id="GO:0006915">
    <property type="term" value="P:apoptotic process"/>
    <property type="evidence" value="ECO:0007669"/>
    <property type="project" value="InterPro"/>
</dbReference>
<dbReference type="PANTHER" id="PTHR37402:SF1">
    <property type="entry name" value="GRAM DOMAIN-CONTAINING PROTEIN 4"/>
    <property type="match status" value="1"/>
</dbReference>
<dbReference type="SMART" id="SM00568">
    <property type="entry name" value="GRAM"/>
    <property type="match status" value="1"/>
</dbReference>
<feature type="transmembrane region" description="Helical" evidence="2">
    <location>
        <begin position="342"/>
        <end position="358"/>
    </location>
</feature>
<evidence type="ECO:0000313" key="5">
    <source>
        <dbReference type="Proteomes" id="UP000261640"/>
    </source>
</evidence>
<evidence type="ECO:0000256" key="1">
    <source>
        <dbReference type="SAM" id="MobiDB-lite"/>
    </source>
</evidence>
<evidence type="ECO:0000313" key="4">
    <source>
        <dbReference type="Ensembl" id="ENSMAMP00000060390.1"/>
    </source>
</evidence>
<reference evidence="4" key="2">
    <citation type="submission" date="2025-09" db="UniProtKB">
        <authorList>
            <consortium name="Ensembl"/>
        </authorList>
    </citation>
    <scope>IDENTIFICATION</scope>
</reference>
<feature type="compositionally biased region" description="Basic and acidic residues" evidence="1">
    <location>
        <begin position="148"/>
        <end position="157"/>
    </location>
</feature>
<evidence type="ECO:0000256" key="2">
    <source>
        <dbReference type="SAM" id="Phobius"/>
    </source>
</evidence>
<dbReference type="InterPro" id="IPR011993">
    <property type="entry name" value="PH-like_dom_sf"/>
</dbReference>
<dbReference type="InterPro" id="IPR037845">
    <property type="entry name" value="GRAMDC4_PH-GRAM"/>
</dbReference>
<dbReference type="AlphaFoldDB" id="A0A7N9AT53"/>
<organism evidence="4 5">
    <name type="scientific">Mastacembelus armatus</name>
    <name type="common">zig-zag eel</name>
    <dbReference type="NCBI Taxonomy" id="205130"/>
    <lineage>
        <taxon>Eukaryota</taxon>
        <taxon>Metazoa</taxon>
        <taxon>Chordata</taxon>
        <taxon>Craniata</taxon>
        <taxon>Vertebrata</taxon>
        <taxon>Euteleostomi</taxon>
        <taxon>Actinopterygii</taxon>
        <taxon>Neopterygii</taxon>
        <taxon>Teleostei</taxon>
        <taxon>Neoteleostei</taxon>
        <taxon>Acanthomorphata</taxon>
        <taxon>Anabantaria</taxon>
        <taxon>Synbranchiformes</taxon>
        <taxon>Mastacembelidae</taxon>
        <taxon>Mastacembelus</taxon>
    </lineage>
</organism>
<keyword evidence="2" id="KW-0812">Transmembrane</keyword>
<dbReference type="InterPro" id="IPR037847">
    <property type="entry name" value="GRAMDC4"/>
</dbReference>
<evidence type="ECO:0000259" key="3">
    <source>
        <dbReference type="SMART" id="SM00568"/>
    </source>
</evidence>
<proteinExistence type="predicted"/>
<keyword evidence="5" id="KW-1185">Reference proteome</keyword>
<dbReference type="PANTHER" id="PTHR37402">
    <property type="entry name" value="GRAM DOMAIN-CONTAINING PROTEIN 4"/>
    <property type="match status" value="1"/>
</dbReference>
<feature type="region of interest" description="Disordered" evidence="1">
    <location>
        <begin position="74"/>
        <end position="95"/>
    </location>
</feature>
<reference evidence="4" key="1">
    <citation type="submission" date="2025-08" db="UniProtKB">
        <authorList>
            <consortium name="Ensembl"/>
        </authorList>
    </citation>
    <scope>IDENTIFICATION</scope>
</reference>
<accession>A0A7N9AT53</accession>
<feature type="domain" description="GRAM" evidence="3">
    <location>
        <begin position="450"/>
        <end position="530"/>
    </location>
</feature>